<dbReference type="EMBL" id="JACGCM010000445">
    <property type="protein sequence ID" value="KAF6172113.1"/>
    <property type="molecule type" value="Genomic_DNA"/>
</dbReference>
<comment type="catalytic activity">
    <reaction evidence="4">
        <text>L-threonyl-[protein] + ATP = O-phospho-L-threonyl-[protein] + ADP + H(+)</text>
        <dbReference type="Rhea" id="RHEA:46608"/>
        <dbReference type="Rhea" id="RHEA-COMP:11060"/>
        <dbReference type="Rhea" id="RHEA-COMP:11605"/>
        <dbReference type="ChEBI" id="CHEBI:15378"/>
        <dbReference type="ChEBI" id="CHEBI:30013"/>
        <dbReference type="ChEBI" id="CHEBI:30616"/>
        <dbReference type="ChEBI" id="CHEBI:61977"/>
        <dbReference type="ChEBI" id="CHEBI:456216"/>
        <dbReference type="EC" id="2.7.11.1"/>
    </reaction>
</comment>
<dbReference type="SMART" id="SM00220">
    <property type="entry name" value="S_TKc"/>
    <property type="match status" value="1"/>
</dbReference>
<keyword evidence="2" id="KW-0723">Serine/threonine-protein kinase</keyword>
<dbReference type="Pfam" id="PF00069">
    <property type="entry name" value="Pkinase"/>
    <property type="match status" value="1"/>
</dbReference>
<sequence>MITKLFTSGSLRQYRRRHKNVDIKAIKNWARQILQSLNYLHSQKPPILPRDLKCDNIFVNGFKEIKIVGLGLATIMQKSTAQSVIGTLEFMAHELYEGEYNELIAVKKIIAKNSQSKYLDVDHDPLAQVFGKVKKGCVNFMGPDVTKKSIQSTELLRAQIMEGKKSYIDLENWFSQYKAENDAKLDSLRDMVASLRSFERAATPTVYVDKSQVLPVIGFLTFLYAHKELKMIPILGSVIPYFRRCL</sequence>
<dbReference type="PANTHER" id="PTHR13902">
    <property type="entry name" value="SERINE/THREONINE-PROTEIN KINASE WNK WITH NO LYSINE -RELATED"/>
    <property type="match status" value="1"/>
</dbReference>
<evidence type="ECO:0000259" key="6">
    <source>
        <dbReference type="PROSITE" id="PS50011"/>
    </source>
</evidence>
<name>A0A7J7NYG0_9MAGN</name>
<dbReference type="InterPro" id="IPR011009">
    <property type="entry name" value="Kinase-like_dom_sf"/>
</dbReference>
<proteinExistence type="predicted"/>
<dbReference type="SUPFAM" id="SSF56112">
    <property type="entry name" value="Protein kinase-like (PK-like)"/>
    <property type="match status" value="1"/>
</dbReference>
<protein>
    <recommendedName>
        <fullName evidence="1">non-specific serine/threonine protein kinase</fullName>
        <ecNumber evidence="1">2.7.11.1</ecNumber>
    </recommendedName>
</protein>
<organism evidence="7 8">
    <name type="scientific">Kingdonia uniflora</name>
    <dbReference type="NCBI Taxonomy" id="39325"/>
    <lineage>
        <taxon>Eukaryota</taxon>
        <taxon>Viridiplantae</taxon>
        <taxon>Streptophyta</taxon>
        <taxon>Embryophyta</taxon>
        <taxon>Tracheophyta</taxon>
        <taxon>Spermatophyta</taxon>
        <taxon>Magnoliopsida</taxon>
        <taxon>Ranunculales</taxon>
        <taxon>Circaeasteraceae</taxon>
        <taxon>Kingdonia</taxon>
    </lineage>
</organism>
<dbReference type="InterPro" id="IPR000719">
    <property type="entry name" value="Prot_kinase_dom"/>
</dbReference>
<keyword evidence="3" id="KW-0418">Kinase</keyword>
<dbReference type="AlphaFoldDB" id="A0A7J7NYG0"/>
<gene>
    <name evidence="7" type="ORF">GIB67_029531</name>
</gene>
<accession>A0A7J7NYG0</accession>
<evidence type="ECO:0000313" key="8">
    <source>
        <dbReference type="Proteomes" id="UP000541444"/>
    </source>
</evidence>
<keyword evidence="8" id="KW-1185">Reference proteome</keyword>
<reference evidence="7 8" key="1">
    <citation type="journal article" date="2020" name="IScience">
        <title>Genome Sequencing of the Endangered Kingdonia uniflora (Circaeasteraceae, Ranunculales) Reveals Potential Mechanisms of Evolutionary Specialization.</title>
        <authorList>
            <person name="Sun Y."/>
            <person name="Deng T."/>
            <person name="Zhang A."/>
            <person name="Moore M.J."/>
            <person name="Landis J.B."/>
            <person name="Lin N."/>
            <person name="Zhang H."/>
            <person name="Zhang X."/>
            <person name="Huang J."/>
            <person name="Zhang X."/>
            <person name="Sun H."/>
            <person name="Wang H."/>
        </authorList>
    </citation>
    <scope>NUCLEOTIDE SEQUENCE [LARGE SCALE GENOMIC DNA]</scope>
    <source>
        <strain evidence="7">TB1705</strain>
        <tissue evidence="7">Leaf</tissue>
    </source>
</reference>
<evidence type="ECO:0000256" key="1">
    <source>
        <dbReference type="ARBA" id="ARBA00012513"/>
    </source>
</evidence>
<comment type="catalytic activity">
    <reaction evidence="5">
        <text>L-seryl-[protein] + ATP = O-phospho-L-seryl-[protein] + ADP + H(+)</text>
        <dbReference type="Rhea" id="RHEA:17989"/>
        <dbReference type="Rhea" id="RHEA-COMP:9863"/>
        <dbReference type="Rhea" id="RHEA-COMP:11604"/>
        <dbReference type="ChEBI" id="CHEBI:15378"/>
        <dbReference type="ChEBI" id="CHEBI:29999"/>
        <dbReference type="ChEBI" id="CHEBI:30616"/>
        <dbReference type="ChEBI" id="CHEBI:83421"/>
        <dbReference type="ChEBI" id="CHEBI:456216"/>
        <dbReference type="EC" id="2.7.11.1"/>
    </reaction>
</comment>
<evidence type="ECO:0000256" key="3">
    <source>
        <dbReference type="ARBA" id="ARBA00022777"/>
    </source>
</evidence>
<dbReference type="GO" id="GO:0004674">
    <property type="term" value="F:protein serine/threonine kinase activity"/>
    <property type="evidence" value="ECO:0007669"/>
    <property type="project" value="UniProtKB-KW"/>
</dbReference>
<dbReference type="InterPro" id="IPR050588">
    <property type="entry name" value="WNK_Ser-Thr_kinase"/>
</dbReference>
<evidence type="ECO:0000313" key="7">
    <source>
        <dbReference type="EMBL" id="KAF6172113.1"/>
    </source>
</evidence>
<dbReference type="Proteomes" id="UP000541444">
    <property type="component" value="Unassembled WGS sequence"/>
</dbReference>
<dbReference type="GO" id="GO:0005524">
    <property type="term" value="F:ATP binding"/>
    <property type="evidence" value="ECO:0007669"/>
    <property type="project" value="InterPro"/>
</dbReference>
<evidence type="ECO:0000256" key="5">
    <source>
        <dbReference type="ARBA" id="ARBA00048679"/>
    </source>
</evidence>
<feature type="domain" description="Protein kinase" evidence="6">
    <location>
        <begin position="1"/>
        <end position="246"/>
    </location>
</feature>
<evidence type="ECO:0000256" key="2">
    <source>
        <dbReference type="ARBA" id="ARBA00022527"/>
    </source>
</evidence>
<keyword evidence="3" id="KW-0808">Transferase</keyword>
<dbReference type="PROSITE" id="PS50011">
    <property type="entry name" value="PROTEIN_KINASE_DOM"/>
    <property type="match status" value="1"/>
</dbReference>
<dbReference type="OrthoDB" id="4062651at2759"/>
<evidence type="ECO:0000256" key="4">
    <source>
        <dbReference type="ARBA" id="ARBA00047899"/>
    </source>
</evidence>
<comment type="caution">
    <text evidence="7">The sequence shown here is derived from an EMBL/GenBank/DDBJ whole genome shotgun (WGS) entry which is preliminary data.</text>
</comment>
<dbReference type="EC" id="2.7.11.1" evidence="1"/>
<dbReference type="Gene3D" id="1.10.510.10">
    <property type="entry name" value="Transferase(Phosphotransferase) domain 1"/>
    <property type="match status" value="1"/>
</dbReference>